<evidence type="ECO:0000256" key="1">
    <source>
        <dbReference type="ARBA" id="ARBA00004141"/>
    </source>
</evidence>
<keyword evidence="6 8" id="KW-0460">Magnesium</keyword>
<dbReference type="STRING" id="675864.SAMN04489747_2969"/>
<evidence type="ECO:0000256" key="2">
    <source>
        <dbReference type="ARBA" id="ARBA00022679"/>
    </source>
</evidence>
<dbReference type="InterPro" id="IPR000715">
    <property type="entry name" value="Glycosyl_transferase_4"/>
</dbReference>
<dbReference type="Proteomes" id="UP000198546">
    <property type="component" value="Chromosome i"/>
</dbReference>
<dbReference type="GO" id="GO:0008963">
    <property type="term" value="F:phospho-N-acetylmuramoyl-pentapeptide-transferase activity"/>
    <property type="evidence" value="ECO:0007669"/>
    <property type="project" value="UniProtKB-UniRule"/>
</dbReference>
<evidence type="ECO:0000256" key="8">
    <source>
        <dbReference type="PIRSR" id="PIRSR600715-1"/>
    </source>
</evidence>
<keyword evidence="10" id="KW-1185">Reference proteome</keyword>
<keyword evidence="6" id="KW-0131">Cell cycle</keyword>
<dbReference type="GO" id="GO:0051992">
    <property type="term" value="F:UDP-N-acetylmuramoyl-L-alanyl-D-glutamyl-meso-2,6-diaminopimelyl-D-alanyl-D-alanine:undecaprenyl-phosphate transferase activity"/>
    <property type="evidence" value="ECO:0007669"/>
    <property type="project" value="RHEA"/>
</dbReference>
<dbReference type="GO" id="GO:0005886">
    <property type="term" value="C:plasma membrane"/>
    <property type="evidence" value="ECO:0007669"/>
    <property type="project" value="UniProtKB-SubCell"/>
</dbReference>
<dbReference type="Pfam" id="PF00953">
    <property type="entry name" value="Glycos_transf_4"/>
    <property type="match status" value="1"/>
</dbReference>
<dbReference type="GO" id="GO:0051301">
    <property type="term" value="P:cell division"/>
    <property type="evidence" value="ECO:0007669"/>
    <property type="project" value="UniProtKB-KW"/>
</dbReference>
<feature type="transmembrane region" description="Helical" evidence="6">
    <location>
        <begin position="258"/>
        <end position="278"/>
    </location>
</feature>
<feature type="transmembrane region" description="Helical" evidence="6">
    <location>
        <begin position="338"/>
        <end position="359"/>
    </location>
</feature>
<feature type="transmembrane region" description="Helical" evidence="6">
    <location>
        <begin position="116"/>
        <end position="134"/>
    </location>
</feature>
<dbReference type="GO" id="GO:0009252">
    <property type="term" value="P:peptidoglycan biosynthetic process"/>
    <property type="evidence" value="ECO:0007669"/>
    <property type="project" value="UniProtKB-UniRule"/>
</dbReference>
<dbReference type="NCBIfam" id="TIGR00445">
    <property type="entry name" value="mraY"/>
    <property type="match status" value="1"/>
</dbReference>
<accession>A0A1G7BKI2</accession>
<dbReference type="CDD" id="cd06852">
    <property type="entry name" value="GT_MraY"/>
    <property type="match status" value="1"/>
</dbReference>
<gene>
    <name evidence="6" type="primary">mraY</name>
    <name evidence="9" type="ORF">SAMN04489747_2969</name>
</gene>
<evidence type="ECO:0000256" key="3">
    <source>
        <dbReference type="ARBA" id="ARBA00022692"/>
    </source>
</evidence>
<keyword evidence="3 6" id="KW-0812">Transmembrane</keyword>
<comment type="catalytic activity">
    <reaction evidence="6">
        <text>UDP-N-acetyl-alpha-D-muramoyl-L-alanyl-gamma-D-glutamyl-meso-2,6-diaminopimeloyl-D-alanyl-D-alanine + di-trans,octa-cis-undecaprenyl phosphate = di-trans,octa-cis-undecaprenyl diphospho-N-acetyl-alpha-D-muramoyl-L-alanyl-D-glutamyl-meso-2,6-diaminopimeloyl-D-alanyl-D-alanine + UMP</text>
        <dbReference type="Rhea" id="RHEA:28386"/>
        <dbReference type="ChEBI" id="CHEBI:57865"/>
        <dbReference type="ChEBI" id="CHEBI:60392"/>
        <dbReference type="ChEBI" id="CHEBI:61386"/>
        <dbReference type="ChEBI" id="CHEBI:61387"/>
        <dbReference type="EC" id="2.7.8.13"/>
    </reaction>
</comment>
<feature type="transmembrane region" description="Helical" evidence="6">
    <location>
        <begin position="284"/>
        <end position="306"/>
    </location>
</feature>
<comment type="pathway">
    <text evidence="6">Cell wall biogenesis; peptidoglycan biosynthesis.</text>
</comment>
<comment type="function">
    <text evidence="6">Catalyzes the initial step of the lipid cycle reactions in the biosynthesis of the cell wall peptidoglycan: transfers peptidoglycan precursor phospho-MurNAc-pentapeptide from UDP-MurNAc-pentapeptide onto the lipid carrier undecaprenyl phosphate, yielding undecaprenyl-pyrophosphoryl-MurNAc-pentapeptide, known as lipid I.</text>
</comment>
<keyword evidence="4 6" id="KW-1133">Transmembrane helix</keyword>
<keyword evidence="2 6" id="KW-0808">Transferase</keyword>
<dbReference type="PANTHER" id="PTHR22926:SF5">
    <property type="entry name" value="PHOSPHO-N-ACETYLMURAMOYL-PENTAPEPTIDE-TRANSFERASE HOMOLOG"/>
    <property type="match status" value="1"/>
</dbReference>
<dbReference type="UniPathway" id="UPA00219"/>
<evidence type="ECO:0000313" key="9">
    <source>
        <dbReference type="EMBL" id="SDE26785.1"/>
    </source>
</evidence>
<feature type="binding site" evidence="8">
    <location>
        <position position="262"/>
    </location>
    <ligand>
        <name>Mg(2+)</name>
        <dbReference type="ChEBI" id="CHEBI:18420"/>
    </ligand>
</feature>
<dbReference type="EMBL" id="LT629688">
    <property type="protein sequence ID" value="SDE26785.1"/>
    <property type="molecule type" value="Genomic_DNA"/>
</dbReference>
<dbReference type="GO" id="GO:0071555">
    <property type="term" value="P:cell wall organization"/>
    <property type="evidence" value="ECO:0007669"/>
    <property type="project" value="UniProtKB-KW"/>
</dbReference>
<feature type="transmembrane region" description="Helical" evidence="6">
    <location>
        <begin position="192"/>
        <end position="214"/>
    </location>
</feature>
<feature type="binding site" evidence="8">
    <location>
        <position position="185"/>
    </location>
    <ligand>
        <name>Mg(2+)</name>
        <dbReference type="ChEBI" id="CHEBI:18420"/>
    </ligand>
</feature>
<comment type="cofactor">
    <cofactor evidence="6 8">
        <name>Mg(2+)</name>
        <dbReference type="ChEBI" id="CHEBI:18420"/>
    </cofactor>
</comment>
<evidence type="ECO:0000256" key="4">
    <source>
        <dbReference type="ARBA" id="ARBA00022989"/>
    </source>
</evidence>
<keyword evidence="6 8" id="KW-0479">Metal-binding</keyword>
<dbReference type="GO" id="GO:0046872">
    <property type="term" value="F:metal ion binding"/>
    <property type="evidence" value="ECO:0007669"/>
    <property type="project" value="UniProtKB-KW"/>
</dbReference>
<keyword evidence="6" id="KW-0133">Cell shape</keyword>
<feature type="transmembrane region" description="Helical" evidence="6">
    <location>
        <begin position="234"/>
        <end position="251"/>
    </location>
</feature>
<dbReference type="PANTHER" id="PTHR22926">
    <property type="entry name" value="PHOSPHO-N-ACETYLMURAMOYL-PENTAPEPTIDE-TRANSFERASE"/>
    <property type="match status" value="1"/>
</dbReference>
<dbReference type="RefSeq" id="WP_157677152.1">
    <property type="nucleotide sequence ID" value="NZ_LT629688.1"/>
</dbReference>
<evidence type="ECO:0000256" key="7">
    <source>
        <dbReference type="NCBIfam" id="TIGR00445"/>
    </source>
</evidence>
<name>A0A1G7BKI2_9ACTN</name>
<evidence type="ECO:0000256" key="6">
    <source>
        <dbReference type="HAMAP-Rule" id="MF_00038"/>
    </source>
</evidence>
<protein>
    <recommendedName>
        <fullName evidence="6 7">Phospho-N-acetylmuramoyl-pentapeptide-transferase</fullName>
        <ecNumber evidence="6 7">2.7.8.13</ecNumber>
    </recommendedName>
    <alternativeName>
        <fullName evidence="6">UDP-MurNAc-pentapeptide phosphotransferase</fullName>
    </alternativeName>
</protein>
<keyword evidence="6" id="KW-1003">Cell membrane</keyword>
<feature type="transmembrane region" description="Helical" evidence="6">
    <location>
        <begin position="75"/>
        <end position="96"/>
    </location>
</feature>
<keyword evidence="5 6" id="KW-0472">Membrane</keyword>
<keyword evidence="6" id="KW-0132">Cell division</keyword>
<dbReference type="EC" id="2.7.8.13" evidence="6 7"/>
<organism evidence="9 10">
    <name type="scientific">Auraticoccus monumenti</name>
    <dbReference type="NCBI Taxonomy" id="675864"/>
    <lineage>
        <taxon>Bacteria</taxon>
        <taxon>Bacillati</taxon>
        <taxon>Actinomycetota</taxon>
        <taxon>Actinomycetes</taxon>
        <taxon>Propionibacteriales</taxon>
        <taxon>Propionibacteriaceae</taxon>
        <taxon>Auraticoccus</taxon>
    </lineage>
</organism>
<feature type="transmembrane region" description="Helical" evidence="6">
    <location>
        <begin position="160"/>
        <end position="180"/>
    </location>
</feature>
<dbReference type="AlphaFoldDB" id="A0A1G7BKI2"/>
<comment type="similarity">
    <text evidence="6">Belongs to the glycosyltransferase 4 family. MraY subfamily.</text>
</comment>
<keyword evidence="6" id="KW-0961">Cell wall biogenesis/degradation</keyword>
<keyword evidence="6" id="KW-0573">Peptidoglycan synthesis</keyword>
<evidence type="ECO:0000256" key="5">
    <source>
        <dbReference type="ARBA" id="ARBA00023136"/>
    </source>
</evidence>
<proteinExistence type="inferred from homology"/>
<dbReference type="InterPro" id="IPR003524">
    <property type="entry name" value="PNAcMuramoyl-5peptid_Trfase"/>
</dbReference>
<sequence length="366" mass="38575">MVAAIVAFCVGVLFCLLLTRPAIVVLKRLGWSQFVRADGPQTHLVKKGTPTKGGLVFGAGTVVAYAVAHAVTGEAVTTSAVLVLLAMVGMGAVGFVDDYLKTHHQNSAGLPERAKIVGQLLVIALLVPVALWGADRAGRSLVSSSITFVGDVELLDLARWGPVVAVVLALAWYGFLSIGTTNGVNIVDGADGLLAGCAISSLSAYALMLVFQAQNSCSGAGGAGCFDTVHPQDLAVVTCALLGNLVGFLWWSCYPARIFMGDTGSLGIGGFLVALAVLSRTELLLPVIGVIYVMVTSSVLIQRYYFRFTGGKRFFKMAPLHHHFELSGWSESTVTIRFWLISAFGAITAIMIFYSTWLARTGSAGP</sequence>
<dbReference type="HAMAP" id="MF_00038">
    <property type="entry name" value="MraY"/>
    <property type="match status" value="1"/>
</dbReference>
<reference evidence="9 10" key="1">
    <citation type="submission" date="2016-10" db="EMBL/GenBank/DDBJ databases">
        <authorList>
            <person name="de Groot N.N."/>
        </authorList>
    </citation>
    <scope>NUCLEOTIDE SEQUENCE [LARGE SCALE GENOMIC DNA]</scope>
    <source>
        <strain evidence="9 10">MON 2.2</strain>
    </source>
</reference>
<dbReference type="OrthoDB" id="9805475at2"/>
<evidence type="ECO:0000313" key="10">
    <source>
        <dbReference type="Proteomes" id="UP000198546"/>
    </source>
</evidence>
<comment type="subcellular location">
    <subcellularLocation>
        <location evidence="6">Cell membrane</location>
        <topology evidence="6">Multi-pass membrane protein</topology>
    </subcellularLocation>
    <subcellularLocation>
        <location evidence="1">Membrane</location>
        <topology evidence="1">Multi-pass membrane protein</topology>
    </subcellularLocation>
</comment>
<dbReference type="GO" id="GO:0008360">
    <property type="term" value="P:regulation of cell shape"/>
    <property type="evidence" value="ECO:0007669"/>
    <property type="project" value="UniProtKB-KW"/>
</dbReference>